<reference evidence="6 7" key="1">
    <citation type="submission" date="2014-06" db="EMBL/GenBank/DDBJ databases">
        <title>Draft genome sequence of Paenibacillus sp. MSt1.</title>
        <authorList>
            <person name="Aw Y.K."/>
            <person name="Ong K.S."/>
            <person name="Gan H.M."/>
            <person name="Lee S.M."/>
        </authorList>
    </citation>
    <scope>NUCLEOTIDE SEQUENCE [LARGE SCALE GENOMIC DNA]</scope>
    <source>
        <strain evidence="6 7">MSt1</strain>
    </source>
</reference>
<feature type="domain" description="NodB homology" evidence="5">
    <location>
        <begin position="165"/>
        <end position="348"/>
    </location>
</feature>
<accession>A0A081NXG9</accession>
<organism evidence="6 7">
    <name type="scientific">Paenibacillus tyrfis</name>
    <dbReference type="NCBI Taxonomy" id="1501230"/>
    <lineage>
        <taxon>Bacteria</taxon>
        <taxon>Bacillati</taxon>
        <taxon>Bacillota</taxon>
        <taxon>Bacilli</taxon>
        <taxon>Bacillales</taxon>
        <taxon>Paenibacillaceae</taxon>
        <taxon>Paenibacillus</taxon>
    </lineage>
</organism>
<evidence type="ECO:0000256" key="4">
    <source>
        <dbReference type="SAM" id="SignalP"/>
    </source>
</evidence>
<name>A0A081NXG9_9BACL</name>
<evidence type="ECO:0000256" key="1">
    <source>
        <dbReference type="ARBA" id="ARBA00022723"/>
    </source>
</evidence>
<feature type="chain" id="PRO_5038588351" evidence="4">
    <location>
        <begin position="44"/>
        <end position="361"/>
    </location>
</feature>
<evidence type="ECO:0000256" key="3">
    <source>
        <dbReference type="SAM" id="MobiDB-lite"/>
    </source>
</evidence>
<dbReference type="EMBL" id="JNVM01000025">
    <property type="protein sequence ID" value="KEQ23142.1"/>
    <property type="molecule type" value="Genomic_DNA"/>
</dbReference>
<dbReference type="GO" id="GO:0016810">
    <property type="term" value="F:hydrolase activity, acting on carbon-nitrogen (but not peptide) bonds"/>
    <property type="evidence" value="ECO:0007669"/>
    <property type="project" value="InterPro"/>
</dbReference>
<dbReference type="Proteomes" id="UP000028123">
    <property type="component" value="Unassembled WGS sequence"/>
</dbReference>
<evidence type="ECO:0000313" key="7">
    <source>
        <dbReference type="Proteomes" id="UP000028123"/>
    </source>
</evidence>
<dbReference type="PANTHER" id="PTHR10587:SF133">
    <property type="entry name" value="CHITIN DEACETYLASE 1-RELATED"/>
    <property type="match status" value="1"/>
</dbReference>
<keyword evidence="7" id="KW-1185">Reference proteome</keyword>
<feature type="compositionally biased region" description="Pro residues" evidence="3">
    <location>
        <begin position="93"/>
        <end position="114"/>
    </location>
</feature>
<dbReference type="OrthoDB" id="2649545at2"/>
<proteinExistence type="predicted"/>
<keyword evidence="1" id="KW-0479">Metal-binding</keyword>
<sequence length="361" mass="39017">MKKRTPAAFLLLYAHRFISLRIRTSLSLSILTLCLALTACTPAANSPQAMPPGIGPAEAAPRNAAKTTETGTGSPLSLAGPPAPSTVQQGTPPSAPPAPAPAPAPTPVVVPPAEPKTQKKPKSKSKQPVAKPSKETSGQSQRLTLSQLVRKYPELLLLRGSAASGQVALTFDDAPDTTFTPQVLDVLKKYQVRATFFLVGAQAEKHPEMVKRIVREGHVIGNHSYSHKLFTKLSDDLFQSQVLQTQQTLKRLIGYSPRLLRPPYGEISESQLLWASEHGYRIVNWNVDSLDWKQLGQEKVISNILTNVKPGSIILQHSGGGPGQDLNGTVQALPTVIQTLKSRNLKMVTLPELLQVSKQLD</sequence>
<dbReference type="GO" id="GO:0016020">
    <property type="term" value="C:membrane"/>
    <property type="evidence" value="ECO:0007669"/>
    <property type="project" value="TreeGrafter"/>
</dbReference>
<feature type="signal peptide" evidence="4">
    <location>
        <begin position="1"/>
        <end position="43"/>
    </location>
</feature>
<dbReference type="InterPro" id="IPR050248">
    <property type="entry name" value="Polysacc_deacetylase_ArnD"/>
</dbReference>
<feature type="region of interest" description="Disordered" evidence="3">
    <location>
        <begin position="49"/>
        <end position="142"/>
    </location>
</feature>
<evidence type="ECO:0000259" key="5">
    <source>
        <dbReference type="PROSITE" id="PS51677"/>
    </source>
</evidence>
<dbReference type="InterPro" id="IPR011330">
    <property type="entry name" value="Glyco_hydro/deAcase_b/a-brl"/>
</dbReference>
<keyword evidence="2" id="KW-0378">Hydrolase</keyword>
<dbReference type="PANTHER" id="PTHR10587">
    <property type="entry name" value="GLYCOSYL TRANSFERASE-RELATED"/>
    <property type="match status" value="1"/>
</dbReference>
<dbReference type="AlphaFoldDB" id="A0A081NXG9"/>
<dbReference type="Pfam" id="PF01522">
    <property type="entry name" value="Polysacc_deac_1"/>
    <property type="match status" value="1"/>
</dbReference>
<dbReference type="InterPro" id="IPR002509">
    <property type="entry name" value="NODB_dom"/>
</dbReference>
<protein>
    <submittedName>
        <fullName evidence="6">Polysaccharide deacetylase</fullName>
    </submittedName>
</protein>
<dbReference type="RefSeq" id="WP_051775672.1">
    <property type="nucleotide sequence ID" value="NZ_JNVM01000025.1"/>
</dbReference>
<dbReference type="SUPFAM" id="SSF88713">
    <property type="entry name" value="Glycoside hydrolase/deacetylase"/>
    <property type="match status" value="1"/>
</dbReference>
<evidence type="ECO:0000256" key="2">
    <source>
        <dbReference type="ARBA" id="ARBA00022801"/>
    </source>
</evidence>
<gene>
    <name evidence="6" type="ORF">ET33_18390</name>
</gene>
<dbReference type="GO" id="GO:0005975">
    <property type="term" value="P:carbohydrate metabolic process"/>
    <property type="evidence" value="ECO:0007669"/>
    <property type="project" value="InterPro"/>
</dbReference>
<dbReference type="CDD" id="cd10917">
    <property type="entry name" value="CE4_NodB_like_6s_7s"/>
    <property type="match status" value="1"/>
</dbReference>
<dbReference type="GO" id="GO:0046872">
    <property type="term" value="F:metal ion binding"/>
    <property type="evidence" value="ECO:0007669"/>
    <property type="project" value="UniProtKB-KW"/>
</dbReference>
<dbReference type="PROSITE" id="PS51677">
    <property type="entry name" value="NODB"/>
    <property type="match status" value="1"/>
</dbReference>
<keyword evidence="4" id="KW-0732">Signal</keyword>
<dbReference type="eggNOG" id="COG0726">
    <property type="taxonomic scope" value="Bacteria"/>
</dbReference>
<evidence type="ECO:0000313" key="6">
    <source>
        <dbReference type="EMBL" id="KEQ23142.1"/>
    </source>
</evidence>
<comment type="caution">
    <text evidence="6">The sequence shown here is derived from an EMBL/GenBank/DDBJ whole genome shotgun (WGS) entry which is preliminary data.</text>
</comment>
<dbReference type="Gene3D" id="3.20.20.370">
    <property type="entry name" value="Glycoside hydrolase/deacetylase"/>
    <property type="match status" value="1"/>
</dbReference>